<evidence type="ECO:0000256" key="1">
    <source>
        <dbReference type="SAM" id="MobiDB-lite"/>
    </source>
</evidence>
<feature type="compositionally biased region" description="Polar residues" evidence="1">
    <location>
        <begin position="292"/>
        <end position="302"/>
    </location>
</feature>
<feature type="region of interest" description="Disordered" evidence="1">
    <location>
        <begin position="175"/>
        <end position="198"/>
    </location>
</feature>
<sequence length="378" mass="42937">MSSYFSGFQLDKINSTLNSAAQKTQQKLNDTQEQLFRAIQSINIDETQTILSLKTRTHKLQETLGTIKDISKLPPQYQYLEKKCDTFEKACKRMLIVTKTFEVPGYDYPPNLTESLSNWWDSSTRESFLPFGKKTKHASQKEQDEDKEEENSPPSFPHAIGKAAKESANIIKDLGHESLATGDDNARNEEDEDEDEDVDAVTKMFQSWATSQFKIHKGKQEMDKFVAKEFNKKLEELIEVEFKKVHALRSSVEESRLKFDTLRHEIKTAAASNAGASGEQDKSVDESEDANKSSSEPVSQPAASAEDTELNELLEKYEDEFVSNTSEAVELMLRITDSAKLVTLVKLFHNFQLHYHKLCVREIQSSLDFLGELGVDEE</sequence>
<name>A0A109UYV1_9SACH</name>
<reference evidence="2 3" key="1">
    <citation type="submission" date="2016-01" db="EMBL/GenBank/DDBJ databases">
        <title>Genome sequence of the yeast Holleya sinecauda.</title>
        <authorList>
            <person name="Dietrich F.S."/>
        </authorList>
    </citation>
    <scope>NUCLEOTIDE SEQUENCE [LARGE SCALE GENOMIC DNA]</scope>
    <source>
        <strain evidence="2 3">ATCC 58844</strain>
    </source>
</reference>
<organism evidence="2 3">
    <name type="scientific">Eremothecium sinecaudum</name>
    <dbReference type="NCBI Taxonomy" id="45286"/>
    <lineage>
        <taxon>Eukaryota</taxon>
        <taxon>Fungi</taxon>
        <taxon>Dikarya</taxon>
        <taxon>Ascomycota</taxon>
        <taxon>Saccharomycotina</taxon>
        <taxon>Saccharomycetes</taxon>
        <taxon>Saccharomycetales</taxon>
        <taxon>Saccharomycetaceae</taxon>
        <taxon>Eremothecium</taxon>
    </lineage>
</organism>
<accession>A0A109UYV1</accession>
<dbReference type="EMBL" id="CP014243">
    <property type="protein sequence ID" value="AMD19842.1"/>
    <property type="molecule type" value="Genomic_DNA"/>
</dbReference>
<dbReference type="SUPFAM" id="SSF103657">
    <property type="entry name" value="BAR/IMD domain-like"/>
    <property type="match status" value="1"/>
</dbReference>
<proteinExistence type="predicted"/>
<feature type="compositionally biased region" description="Basic and acidic residues" evidence="1">
    <location>
        <begin position="279"/>
        <end position="291"/>
    </location>
</feature>
<feature type="compositionally biased region" description="Acidic residues" evidence="1">
    <location>
        <begin position="189"/>
        <end position="198"/>
    </location>
</feature>
<dbReference type="Gene3D" id="1.20.1270.60">
    <property type="entry name" value="Arfaptin homology (AH) domain/BAR domain"/>
    <property type="match status" value="1"/>
</dbReference>
<dbReference type="InterPro" id="IPR027267">
    <property type="entry name" value="AH/BAR_dom_sf"/>
</dbReference>
<feature type="region of interest" description="Disordered" evidence="1">
    <location>
        <begin position="131"/>
        <end position="160"/>
    </location>
</feature>
<feature type="region of interest" description="Disordered" evidence="1">
    <location>
        <begin position="270"/>
        <end position="307"/>
    </location>
</feature>
<keyword evidence="3" id="KW-1185">Reference proteome</keyword>
<dbReference type="OrthoDB" id="5549748at2759"/>
<gene>
    <name evidence="2" type="ORF">AW171_hschr31695</name>
</gene>
<dbReference type="InterPro" id="IPR018859">
    <property type="entry name" value="BAR_dom-cont"/>
</dbReference>
<dbReference type="Proteomes" id="UP000243052">
    <property type="component" value="Chromosome iii"/>
</dbReference>
<dbReference type="AlphaFoldDB" id="A0A109UYV1"/>
<dbReference type="GeneID" id="28723059"/>
<dbReference type="Pfam" id="PF10455">
    <property type="entry name" value="BAR_2"/>
    <property type="match status" value="1"/>
</dbReference>
<dbReference type="RefSeq" id="XP_017986838.1">
    <property type="nucleotide sequence ID" value="XM_018131274.1"/>
</dbReference>
<evidence type="ECO:0000313" key="3">
    <source>
        <dbReference type="Proteomes" id="UP000243052"/>
    </source>
</evidence>
<protein>
    <submittedName>
        <fullName evidence="2">HCL309Wp</fullName>
    </submittedName>
</protein>
<evidence type="ECO:0000313" key="2">
    <source>
        <dbReference type="EMBL" id="AMD19842.1"/>
    </source>
</evidence>